<keyword evidence="3 4" id="KW-0456">Lyase</keyword>
<gene>
    <name evidence="4" type="primary">mqnD</name>
    <name evidence="5" type="ORF">HL41_06225</name>
</gene>
<dbReference type="HAMAP" id="MF_00996">
    <property type="entry name" value="MqnD"/>
    <property type="match status" value="1"/>
</dbReference>
<feature type="active site" description="Proton acceptor" evidence="4">
    <location>
        <position position="150"/>
    </location>
</feature>
<organism evidence="5 6">
    <name type="scientific">Thermodesulfobacterium commune DSM 2178</name>
    <dbReference type="NCBI Taxonomy" id="289377"/>
    <lineage>
        <taxon>Bacteria</taxon>
        <taxon>Pseudomonadati</taxon>
        <taxon>Thermodesulfobacteriota</taxon>
        <taxon>Thermodesulfobacteria</taxon>
        <taxon>Thermodesulfobacteriales</taxon>
        <taxon>Thermodesulfobacteriaceae</taxon>
        <taxon>Thermodesulfobacterium</taxon>
    </lineage>
</organism>
<evidence type="ECO:0000256" key="3">
    <source>
        <dbReference type="ARBA" id="ARBA00023239"/>
    </source>
</evidence>
<evidence type="ECO:0000313" key="6">
    <source>
        <dbReference type="Proteomes" id="UP000028481"/>
    </source>
</evidence>
<dbReference type="SUPFAM" id="SSF53850">
    <property type="entry name" value="Periplasmic binding protein-like II"/>
    <property type="match status" value="1"/>
</dbReference>
<dbReference type="PaxDb" id="289377-HL41_06225"/>
<dbReference type="PANTHER" id="PTHR37167:SF1">
    <property type="entry name" value="1,4-DIHYDROXY-6-NAPHTOATE SYNTHASE"/>
    <property type="match status" value="1"/>
</dbReference>
<proteinExistence type="inferred from homology"/>
<keyword evidence="2 4" id="KW-0474">Menaquinone biosynthesis</keyword>
<accession>A0A075WU03</accession>
<dbReference type="InterPro" id="IPR003773">
    <property type="entry name" value="Menaquinone_biosynth"/>
</dbReference>
<comment type="function">
    <text evidence="4">Catalyzes the conversion of cyclic dehypoxanthine futalosine (cyclic DHFL) into 1,4-dihydroxy-6-naphthoate, a step in the biosynthesis of menaquinone (MK, vitamin K2).</text>
</comment>
<evidence type="ECO:0000256" key="4">
    <source>
        <dbReference type="HAMAP-Rule" id="MF_00996"/>
    </source>
</evidence>
<dbReference type="RefSeq" id="WP_038060128.1">
    <property type="nucleotide sequence ID" value="NZ_CP008796.1"/>
</dbReference>
<comment type="pathway">
    <text evidence="1 4">Quinol/quinone metabolism; menaquinone biosynthesis.</text>
</comment>
<dbReference type="eggNOG" id="COG2107">
    <property type="taxonomic scope" value="Bacteria"/>
</dbReference>
<dbReference type="Pfam" id="PF02621">
    <property type="entry name" value="VitK2_biosynth"/>
    <property type="match status" value="1"/>
</dbReference>
<dbReference type="GO" id="GO:0009234">
    <property type="term" value="P:menaquinone biosynthetic process"/>
    <property type="evidence" value="ECO:0007669"/>
    <property type="project" value="UniProtKB-UniRule"/>
</dbReference>
<dbReference type="Gene3D" id="3.40.190.10">
    <property type="entry name" value="Periplasmic binding protein-like II"/>
    <property type="match status" value="2"/>
</dbReference>
<protein>
    <recommendedName>
        <fullName evidence="4">1,4-dihydroxy-6-naphtoate synthase</fullName>
        <ecNumber evidence="4">4.1.99.29</ecNumber>
    </recommendedName>
    <alternativeName>
        <fullName evidence="4">Menaquinone biosynthetic enzyme MqnD</fullName>
    </alternativeName>
</protein>
<comment type="caution">
    <text evidence="4">Lacks conserved residue(s) required for the propagation of feature annotation.</text>
</comment>
<dbReference type="InterPro" id="IPR030869">
    <property type="entry name" value="MqnD"/>
</dbReference>
<evidence type="ECO:0000256" key="1">
    <source>
        <dbReference type="ARBA" id="ARBA00004863"/>
    </source>
</evidence>
<dbReference type="GO" id="GO:0016830">
    <property type="term" value="F:carbon-carbon lyase activity"/>
    <property type="evidence" value="ECO:0007669"/>
    <property type="project" value="UniProtKB-UniRule"/>
</dbReference>
<dbReference type="STRING" id="289377.HL41_06225"/>
<dbReference type="HOGENOM" id="CLU_070326_0_0_0"/>
<dbReference type="CDD" id="cd13635">
    <property type="entry name" value="PBP2_Ttha1568_Mqnd"/>
    <property type="match status" value="1"/>
</dbReference>
<dbReference type="PANTHER" id="PTHR37167">
    <property type="entry name" value="1,4-DIHYDROXY-6-NAPHTOATE SYNTHASE"/>
    <property type="match status" value="1"/>
</dbReference>
<evidence type="ECO:0000256" key="2">
    <source>
        <dbReference type="ARBA" id="ARBA00022428"/>
    </source>
</evidence>
<comment type="similarity">
    <text evidence="4">Belongs to the MqnA/MqnD family. MqnD subfamily.</text>
</comment>
<dbReference type="UniPathway" id="UPA00079"/>
<comment type="catalytic activity">
    <reaction evidence="4">
        <text>cyclic dehypoxanthinylfutalosinate = 1,4-dihydroxy-6-naphthoate + dihydroxyacetone</text>
        <dbReference type="Rhea" id="RHEA:33087"/>
        <dbReference type="ChEBI" id="CHEBI:16016"/>
        <dbReference type="ChEBI" id="CHEBI:64254"/>
        <dbReference type="ChEBI" id="CHEBI:64270"/>
        <dbReference type="EC" id="4.1.99.29"/>
    </reaction>
</comment>
<dbReference type="Proteomes" id="UP000028481">
    <property type="component" value="Chromosome"/>
</dbReference>
<dbReference type="OrthoDB" id="9809439at2"/>
<dbReference type="KEGG" id="tcm:HL41_06225"/>
<sequence>MPEKALEIALSPCPNDVFILSGLILKKVDPGINLAFRFEDIETLNQLGLAGEISVIKTSFAIWDKLYQRYDLMPVGAALGFGVGPLVVGLKPYDLEDFPELTVAIPGEHTTAHLLFRFFYQGEIKKEFIRYDQVIPYLLENKTELGVLIHEGRFVYQRYGLYKICDLGDYWEKQTEAPVPLGGFFIKKDLPSEVKQTLVNAFRESLLWAQKNWEEVLPLLKSYAQELDEKVIKLHVETYVTEHSFDFKENSLKGLTYLKNFLKIEKDINKLIWRG</sequence>
<dbReference type="EC" id="4.1.99.29" evidence="4"/>
<evidence type="ECO:0000313" key="5">
    <source>
        <dbReference type="EMBL" id="AIH04356.1"/>
    </source>
</evidence>
<dbReference type="AlphaFoldDB" id="A0A075WU03"/>
<feature type="binding site" evidence="4">
    <location>
        <begin position="111"/>
        <end position="112"/>
    </location>
    <ligand>
        <name>substrate</name>
    </ligand>
</feature>
<dbReference type="EMBL" id="CP008796">
    <property type="protein sequence ID" value="AIH04356.1"/>
    <property type="molecule type" value="Genomic_DNA"/>
</dbReference>
<keyword evidence="6" id="KW-1185">Reference proteome</keyword>
<reference evidence="5 6" key="1">
    <citation type="journal article" date="2015" name="Genome Announc.">
        <title>Genome Sequence of a Sulfate-Reducing Thermophilic Bacterium, Thermodesulfobacterium commune DSM 2178T (Phylum Thermodesulfobacteria).</title>
        <authorList>
            <person name="Bhatnagar S."/>
            <person name="Badger J.H."/>
            <person name="Madupu R."/>
            <person name="Khouri H.M."/>
            <person name="O'Connor E.M."/>
            <person name="Robb F.T."/>
            <person name="Ward N.L."/>
            <person name="Eisen J.A."/>
        </authorList>
    </citation>
    <scope>NUCLEOTIDE SEQUENCE [LARGE SCALE GENOMIC DNA]</scope>
    <source>
        <strain evidence="5 6">DSM 2178</strain>
    </source>
</reference>
<name>A0A075WU03_9BACT</name>